<dbReference type="SUPFAM" id="SSF53335">
    <property type="entry name" value="S-adenosyl-L-methionine-dependent methyltransferases"/>
    <property type="match status" value="1"/>
</dbReference>
<dbReference type="Pfam" id="PF01555">
    <property type="entry name" value="N6_N4_Mtase"/>
    <property type="match status" value="1"/>
</dbReference>
<protein>
    <submittedName>
        <fullName evidence="4">DNA methylase N-4/N-6</fullName>
    </submittedName>
</protein>
<dbReference type="GO" id="GO:0008170">
    <property type="term" value="F:N-methyltransferase activity"/>
    <property type="evidence" value="ECO:0007669"/>
    <property type="project" value="InterPro"/>
</dbReference>
<dbReference type="PRINTS" id="PR00508">
    <property type="entry name" value="S21N4MTFRASE"/>
</dbReference>
<evidence type="ECO:0000259" key="3">
    <source>
        <dbReference type="Pfam" id="PF01555"/>
    </source>
</evidence>
<dbReference type="InterPro" id="IPR002941">
    <property type="entry name" value="DNA_methylase_N4/N6"/>
</dbReference>
<keyword evidence="2" id="KW-0808">Transferase</keyword>
<dbReference type="Gene3D" id="3.40.50.150">
    <property type="entry name" value="Vaccinia Virus protein VP39"/>
    <property type="match status" value="1"/>
</dbReference>
<dbReference type="InterPro" id="IPR001091">
    <property type="entry name" value="RM_Methyltransferase"/>
</dbReference>
<proteinExistence type="predicted"/>
<accession>A0A6J5LCP0</accession>
<evidence type="ECO:0000313" key="4">
    <source>
        <dbReference type="EMBL" id="CAB4131232.1"/>
    </source>
</evidence>
<dbReference type="InterPro" id="IPR029063">
    <property type="entry name" value="SAM-dependent_MTases_sf"/>
</dbReference>
<name>A0A6J5LCP0_9CAUD</name>
<evidence type="ECO:0000256" key="2">
    <source>
        <dbReference type="ARBA" id="ARBA00022679"/>
    </source>
</evidence>
<feature type="domain" description="DNA methylase N-4/N-6" evidence="3">
    <location>
        <begin position="31"/>
        <end position="308"/>
    </location>
</feature>
<sequence length="328" mass="37515">MAVFDQVITDDYAIYNGDCIEVMQQMPDESVHLSLYSPPFAGLYQYSSDPADMSNCKNYDEFMDHYGYCVRELHRVTLPGRMTAVHCQDIPILKNNDHHLSDFPGDIIRLHNKHGWKYVARYHVWKEPLTVRNRTMVNSLHHKTLCEDSTRCSVANADYLLIFRRSGTNPVPVNHPIGLLNYAGSKTPPVETLKWRGYKGDQTLNAYSQWIWRQYASAFWDDVRIDRTLGSGASLYTGNRADKEESDEKHMHPLQLDVIERCVVMWSNPGETVLTPFLGVGSEAYGSVINNRRAIGVELKQTYFRQAVTNMASAVSDRHSEKSLFEVS</sequence>
<dbReference type="GO" id="GO:0032259">
    <property type="term" value="P:methylation"/>
    <property type="evidence" value="ECO:0007669"/>
    <property type="project" value="UniProtKB-KW"/>
</dbReference>
<dbReference type="GO" id="GO:0003677">
    <property type="term" value="F:DNA binding"/>
    <property type="evidence" value="ECO:0007669"/>
    <property type="project" value="InterPro"/>
</dbReference>
<reference evidence="4" key="1">
    <citation type="submission" date="2020-04" db="EMBL/GenBank/DDBJ databases">
        <authorList>
            <person name="Chiriac C."/>
            <person name="Salcher M."/>
            <person name="Ghai R."/>
            <person name="Kavagutti S V."/>
        </authorList>
    </citation>
    <scope>NUCLEOTIDE SEQUENCE</scope>
</reference>
<keyword evidence="1 4" id="KW-0489">Methyltransferase</keyword>
<gene>
    <name evidence="4" type="ORF">UFOVP124_68</name>
</gene>
<organism evidence="4">
    <name type="scientific">uncultured Caudovirales phage</name>
    <dbReference type="NCBI Taxonomy" id="2100421"/>
    <lineage>
        <taxon>Viruses</taxon>
        <taxon>Duplodnaviria</taxon>
        <taxon>Heunggongvirae</taxon>
        <taxon>Uroviricota</taxon>
        <taxon>Caudoviricetes</taxon>
        <taxon>Peduoviridae</taxon>
        <taxon>Maltschvirus</taxon>
        <taxon>Maltschvirus maltsch</taxon>
    </lineage>
</organism>
<dbReference type="EMBL" id="LR796250">
    <property type="protein sequence ID" value="CAB4131232.1"/>
    <property type="molecule type" value="Genomic_DNA"/>
</dbReference>
<evidence type="ECO:0000256" key="1">
    <source>
        <dbReference type="ARBA" id="ARBA00022603"/>
    </source>
</evidence>